<dbReference type="Proteomes" id="UP000224567">
    <property type="component" value="Unassembled WGS sequence"/>
</dbReference>
<accession>A0A2G2X5M1</accession>
<feature type="region of interest" description="Disordered" evidence="1">
    <location>
        <begin position="46"/>
        <end position="76"/>
    </location>
</feature>
<organism evidence="2 3">
    <name type="scientific">Capsicum baccatum</name>
    <name type="common">Peruvian pepper</name>
    <dbReference type="NCBI Taxonomy" id="33114"/>
    <lineage>
        <taxon>Eukaryota</taxon>
        <taxon>Viridiplantae</taxon>
        <taxon>Streptophyta</taxon>
        <taxon>Embryophyta</taxon>
        <taxon>Tracheophyta</taxon>
        <taxon>Spermatophyta</taxon>
        <taxon>Magnoliopsida</taxon>
        <taxon>eudicotyledons</taxon>
        <taxon>Gunneridae</taxon>
        <taxon>Pentapetalae</taxon>
        <taxon>asterids</taxon>
        <taxon>lamiids</taxon>
        <taxon>Solanales</taxon>
        <taxon>Solanaceae</taxon>
        <taxon>Solanoideae</taxon>
        <taxon>Capsiceae</taxon>
        <taxon>Capsicum</taxon>
    </lineage>
</organism>
<feature type="compositionally biased region" description="Basic and acidic residues" evidence="1">
    <location>
        <begin position="119"/>
        <end position="130"/>
    </location>
</feature>
<proteinExistence type="predicted"/>
<dbReference type="AlphaFoldDB" id="A0A2G2X5M1"/>
<reference evidence="2 3" key="1">
    <citation type="journal article" date="2017" name="Genome Biol.">
        <title>New reference genome sequences of hot pepper reveal the massive evolution of plant disease-resistance genes by retroduplication.</title>
        <authorList>
            <person name="Kim S."/>
            <person name="Park J."/>
            <person name="Yeom S.I."/>
            <person name="Kim Y.M."/>
            <person name="Seo E."/>
            <person name="Kim K.T."/>
            <person name="Kim M.S."/>
            <person name="Lee J.M."/>
            <person name="Cheong K."/>
            <person name="Shin H.S."/>
            <person name="Kim S.B."/>
            <person name="Han K."/>
            <person name="Lee J."/>
            <person name="Park M."/>
            <person name="Lee H.A."/>
            <person name="Lee H.Y."/>
            <person name="Lee Y."/>
            <person name="Oh S."/>
            <person name="Lee J.H."/>
            <person name="Choi E."/>
            <person name="Choi E."/>
            <person name="Lee S.E."/>
            <person name="Jeon J."/>
            <person name="Kim H."/>
            <person name="Choi G."/>
            <person name="Song H."/>
            <person name="Lee J."/>
            <person name="Lee S.C."/>
            <person name="Kwon J.K."/>
            <person name="Lee H.Y."/>
            <person name="Koo N."/>
            <person name="Hong Y."/>
            <person name="Kim R.W."/>
            <person name="Kang W.H."/>
            <person name="Huh J.H."/>
            <person name="Kang B.C."/>
            <person name="Yang T.J."/>
            <person name="Lee Y.H."/>
            <person name="Bennetzen J.L."/>
            <person name="Choi D."/>
        </authorList>
    </citation>
    <scope>NUCLEOTIDE SEQUENCE [LARGE SCALE GENOMIC DNA]</scope>
    <source>
        <strain evidence="3">cv. PBC81</strain>
    </source>
</reference>
<comment type="caution">
    <text evidence="2">The sequence shown here is derived from an EMBL/GenBank/DDBJ whole genome shotgun (WGS) entry which is preliminary data.</text>
</comment>
<name>A0A2G2X5M1_CAPBA</name>
<evidence type="ECO:0000313" key="3">
    <source>
        <dbReference type="Proteomes" id="UP000224567"/>
    </source>
</evidence>
<keyword evidence="3" id="KW-1185">Reference proteome</keyword>
<feature type="compositionally biased region" description="Polar residues" evidence="1">
    <location>
        <begin position="49"/>
        <end position="64"/>
    </location>
</feature>
<evidence type="ECO:0000256" key="1">
    <source>
        <dbReference type="SAM" id="MobiDB-lite"/>
    </source>
</evidence>
<feature type="region of interest" description="Disordered" evidence="1">
    <location>
        <begin position="99"/>
        <end position="130"/>
    </location>
</feature>
<evidence type="ECO:0000313" key="2">
    <source>
        <dbReference type="EMBL" id="PHT52767.1"/>
    </source>
</evidence>
<gene>
    <name evidence="2" type="ORF">CQW23_07229</name>
</gene>
<reference evidence="3" key="2">
    <citation type="journal article" date="2017" name="J. Anim. Genet.">
        <title>Multiple reference genome sequences of hot pepper reveal the massive evolution of plant disease resistance genes by retroduplication.</title>
        <authorList>
            <person name="Kim S."/>
            <person name="Park J."/>
            <person name="Yeom S.-I."/>
            <person name="Kim Y.-M."/>
            <person name="Seo E."/>
            <person name="Kim K.-T."/>
            <person name="Kim M.-S."/>
            <person name="Lee J.M."/>
            <person name="Cheong K."/>
            <person name="Shin H.-S."/>
            <person name="Kim S.-B."/>
            <person name="Han K."/>
            <person name="Lee J."/>
            <person name="Park M."/>
            <person name="Lee H.-A."/>
            <person name="Lee H.-Y."/>
            <person name="Lee Y."/>
            <person name="Oh S."/>
            <person name="Lee J.H."/>
            <person name="Choi E."/>
            <person name="Choi E."/>
            <person name="Lee S.E."/>
            <person name="Jeon J."/>
            <person name="Kim H."/>
            <person name="Choi G."/>
            <person name="Song H."/>
            <person name="Lee J."/>
            <person name="Lee S.-C."/>
            <person name="Kwon J.-K."/>
            <person name="Lee H.-Y."/>
            <person name="Koo N."/>
            <person name="Hong Y."/>
            <person name="Kim R.W."/>
            <person name="Kang W.-H."/>
            <person name="Huh J.H."/>
            <person name="Kang B.-C."/>
            <person name="Yang T.-J."/>
            <person name="Lee Y.-H."/>
            <person name="Bennetzen J.L."/>
            <person name="Choi D."/>
        </authorList>
    </citation>
    <scope>NUCLEOTIDE SEQUENCE [LARGE SCALE GENOMIC DNA]</scope>
    <source>
        <strain evidence="3">cv. PBC81</strain>
    </source>
</reference>
<dbReference type="EMBL" id="MLFT02000003">
    <property type="protein sequence ID" value="PHT52767.1"/>
    <property type="molecule type" value="Genomic_DNA"/>
</dbReference>
<protein>
    <submittedName>
        <fullName evidence="2">Uncharacterized protein</fullName>
    </submittedName>
</protein>
<dbReference type="OrthoDB" id="1304063at2759"/>
<sequence length="130" mass="14547">MNKEKEIKLLFNQLVKGKCFTDFDSKNIKGLLKFIATMMDKVNERKEQFNLQQQPSHLPNSPSNFKLGEENVTQSPSSMEDLINDMWFVETTMASNHNFIGLGGESSSKSASMTGDGLNAKDDGHSKDLN</sequence>